<dbReference type="AlphaFoldDB" id="A0A931DPZ3"/>
<keyword evidence="4" id="KW-1185">Reference proteome</keyword>
<evidence type="ECO:0000256" key="1">
    <source>
        <dbReference type="SAM" id="MobiDB-lite"/>
    </source>
</evidence>
<reference evidence="3" key="1">
    <citation type="submission" date="2020-11" db="EMBL/GenBank/DDBJ databases">
        <title>Sequencing the genomes of 1000 actinobacteria strains.</title>
        <authorList>
            <person name="Klenk H.-P."/>
        </authorList>
    </citation>
    <scope>NUCLEOTIDE SEQUENCE</scope>
    <source>
        <strain evidence="3">DSM 43175</strain>
    </source>
</reference>
<evidence type="ECO:0000313" key="4">
    <source>
        <dbReference type="Proteomes" id="UP000614047"/>
    </source>
</evidence>
<name>A0A931DPZ3_9ACTN</name>
<evidence type="ECO:0000313" key="3">
    <source>
        <dbReference type="EMBL" id="MBG6091215.1"/>
    </source>
</evidence>
<keyword evidence="2" id="KW-1133">Transmembrane helix</keyword>
<proteinExistence type="predicted"/>
<feature type="transmembrane region" description="Helical" evidence="2">
    <location>
        <begin position="35"/>
        <end position="60"/>
    </location>
</feature>
<dbReference type="Proteomes" id="UP000614047">
    <property type="component" value="Unassembled WGS sequence"/>
</dbReference>
<dbReference type="EMBL" id="JADOUA010000001">
    <property type="protein sequence ID" value="MBG6091215.1"/>
    <property type="molecule type" value="Genomic_DNA"/>
</dbReference>
<feature type="region of interest" description="Disordered" evidence="1">
    <location>
        <begin position="1"/>
        <end position="22"/>
    </location>
</feature>
<sequence>MSGAHSTATGGAGLARHFRIQPPPGPSTWERLSPVAYGLLAVLALVATAVDALVTALLGVAPLGPRLRRAGRVLADEYRAGHAGAVDADVVDDNEQEVWR</sequence>
<keyword evidence="2" id="KW-0812">Transmembrane</keyword>
<dbReference type="RefSeq" id="WP_197013559.1">
    <property type="nucleotide sequence ID" value="NZ_BAABES010000001.1"/>
</dbReference>
<organism evidence="3 4">
    <name type="scientific">Actinomadura viridis</name>
    <dbReference type="NCBI Taxonomy" id="58110"/>
    <lineage>
        <taxon>Bacteria</taxon>
        <taxon>Bacillati</taxon>
        <taxon>Actinomycetota</taxon>
        <taxon>Actinomycetes</taxon>
        <taxon>Streptosporangiales</taxon>
        <taxon>Thermomonosporaceae</taxon>
        <taxon>Actinomadura</taxon>
    </lineage>
</organism>
<gene>
    <name evidence="3" type="ORF">IW256_005328</name>
</gene>
<accession>A0A931DPZ3</accession>
<protein>
    <submittedName>
        <fullName evidence="3">Uncharacterized protein</fullName>
    </submittedName>
</protein>
<comment type="caution">
    <text evidence="3">The sequence shown here is derived from an EMBL/GenBank/DDBJ whole genome shotgun (WGS) entry which is preliminary data.</text>
</comment>
<keyword evidence="2" id="KW-0472">Membrane</keyword>
<evidence type="ECO:0000256" key="2">
    <source>
        <dbReference type="SAM" id="Phobius"/>
    </source>
</evidence>